<keyword evidence="3" id="KW-1185">Reference proteome</keyword>
<name>A0ABY7ACG1_9FIRM</name>
<keyword evidence="1" id="KW-0812">Transmembrane</keyword>
<dbReference type="Proteomes" id="UP001163115">
    <property type="component" value="Chromosome"/>
</dbReference>
<evidence type="ECO:0000256" key="1">
    <source>
        <dbReference type="SAM" id="Phobius"/>
    </source>
</evidence>
<keyword evidence="1" id="KW-1133">Transmembrane helix</keyword>
<evidence type="ECO:0000313" key="2">
    <source>
        <dbReference type="EMBL" id="WAJ24040.1"/>
    </source>
</evidence>
<gene>
    <name evidence="2" type="ORF">OW255_00480</name>
</gene>
<accession>A0ABY7ACG1</accession>
<evidence type="ECO:0008006" key="4">
    <source>
        <dbReference type="Google" id="ProtNLM"/>
    </source>
</evidence>
<feature type="transmembrane region" description="Helical" evidence="1">
    <location>
        <begin position="12"/>
        <end position="36"/>
    </location>
</feature>
<protein>
    <recommendedName>
        <fullName evidence="4">Phage abortive infection protein</fullName>
    </recommendedName>
</protein>
<keyword evidence="1" id="KW-0472">Membrane</keyword>
<dbReference type="RefSeq" id="WP_268115273.1">
    <property type="nucleotide sequence ID" value="NZ_CP113524.1"/>
</dbReference>
<organism evidence="2 3">
    <name type="scientific">Lacrimispora xylanolytica</name>
    <dbReference type="NCBI Taxonomy" id="29375"/>
    <lineage>
        <taxon>Bacteria</taxon>
        <taxon>Bacillati</taxon>
        <taxon>Bacillota</taxon>
        <taxon>Clostridia</taxon>
        <taxon>Lachnospirales</taxon>
        <taxon>Lachnospiraceae</taxon>
        <taxon>Lacrimispora</taxon>
    </lineage>
</organism>
<proteinExistence type="predicted"/>
<dbReference type="EMBL" id="CP113524">
    <property type="protein sequence ID" value="WAJ24040.1"/>
    <property type="molecule type" value="Genomic_DNA"/>
</dbReference>
<reference evidence="2" key="1">
    <citation type="submission" date="2022-11" db="EMBL/GenBank/DDBJ databases">
        <title>Lacrimispora xylanolytica sy1, complete genome.</title>
        <authorList>
            <person name="Choi S."/>
        </authorList>
    </citation>
    <scope>NUCLEOTIDE SEQUENCE</scope>
    <source>
        <strain evidence="2">Sy1</strain>
    </source>
</reference>
<evidence type="ECO:0000313" key="3">
    <source>
        <dbReference type="Proteomes" id="UP001163115"/>
    </source>
</evidence>
<feature type="transmembrane region" description="Helical" evidence="1">
    <location>
        <begin position="48"/>
        <end position="69"/>
    </location>
</feature>
<sequence>MKKWIKENKKGIIIFGISIIILFPIIIYFLSTLPIFPAGGNNDWAGFWGGYLGAIIGGIITLYVLFVTLNDNKKIQLRNEKIEFLNNLVDMTAEYICFAGDFIQNTIMYMESNDTDIQKTENYQKELMVSQSDFRRIGVKIVIHLELCKEKKYKSVDLLLNYIKETNSLVYNTYYVIINNPTDLSYETLLEDNGKVASAVNIDKVRQNLNKLNLSLSEFEDKIKEFIFQNLDD</sequence>